<keyword evidence="4" id="KW-1185">Reference proteome</keyword>
<reference evidence="2 3" key="1">
    <citation type="submission" date="2017-08" db="EMBL/GenBank/DDBJ databases">
        <authorList>
            <person name="de Groot N.N."/>
        </authorList>
    </citation>
    <scope>NUCLEOTIDE SEQUENCE [LARGE SCALE GENOMIC DNA]</scope>
    <source>
        <strain evidence="2 3">JA575</strain>
    </source>
</reference>
<organism evidence="2 3">
    <name type="scientific">Rhodopseudomonas pentothenatexigens</name>
    <dbReference type="NCBI Taxonomy" id="999699"/>
    <lineage>
        <taxon>Bacteria</taxon>
        <taxon>Pseudomonadati</taxon>
        <taxon>Pseudomonadota</taxon>
        <taxon>Alphaproteobacteria</taxon>
        <taxon>Hyphomicrobiales</taxon>
        <taxon>Nitrobacteraceae</taxon>
        <taxon>Rhodopseudomonas</taxon>
    </lineage>
</organism>
<reference evidence="1 4" key="2">
    <citation type="submission" date="2018-07" db="EMBL/GenBank/DDBJ databases">
        <title>Genomic Encyclopedia of Archaeal and Bacterial Type Strains, Phase II (KMG-II): from individual species to whole genera.</title>
        <authorList>
            <person name="Goeker M."/>
        </authorList>
    </citation>
    <scope>NUCLEOTIDE SEQUENCE [LARGE SCALE GENOMIC DNA]</scope>
    <source>
        <strain evidence="1 4">JA575</strain>
    </source>
</reference>
<evidence type="ECO:0000313" key="3">
    <source>
        <dbReference type="Proteomes" id="UP000252631"/>
    </source>
</evidence>
<dbReference type="Proteomes" id="UP000256343">
    <property type="component" value="Unassembled WGS sequence"/>
</dbReference>
<dbReference type="EMBL" id="QRDT01000013">
    <property type="protein sequence ID" value="RED31929.1"/>
    <property type="molecule type" value="Genomic_DNA"/>
</dbReference>
<name>A0A336JZY9_9BRAD</name>
<dbReference type="EMBL" id="UFQQ01000013">
    <property type="protein sequence ID" value="SSW91601.1"/>
    <property type="molecule type" value="Genomic_DNA"/>
</dbReference>
<evidence type="ECO:0000313" key="2">
    <source>
        <dbReference type="EMBL" id="SSW91601.1"/>
    </source>
</evidence>
<sequence>MLEMVFILQLARSPLQAMAKRLVCKSLSIATHGKRQCRSCTGAPPPDAD</sequence>
<evidence type="ECO:0000313" key="1">
    <source>
        <dbReference type="EMBL" id="RED31929.1"/>
    </source>
</evidence>
<dbReference type="RefSeq" id="WP_167443211.1">
    <property type="nucleotide sequence ID" value="NZ_QRDT01000013.1"/>
</dbReference>
<proteinExistence type="predicted"/>
<protein>
    <submittedName>
        <fullName evidence="2">Uncharacterized protein</fullName>
    </submittedName>
</protein>
<dbReference type="AlphaFoldDB" id="A0A336JZY9"/>
<dbReference type="Proteomes" id="UP000252631">
    <property type="component" value="Unassembled WGS sequence"/>
</dbReference>
<accession>A0A336JZY9</accession>
<evidence type="ECO:0000313" key="4">
    <source>
        <dbReference type="Proteomes" id="UP000256343"/>
    </source>
</evidence>
<gene>
    <name evidence="1" type="ORF">BJ125_11319</name>
    <name evidence="2" type="ORF">SAMN05892882_11319</name>
</gene>